<dbReference type="InterPro" id="IPR012902">
    <property type="entry name" value="N_methyl_site"/>
</dbReference>
<dbReference type="InterPro" id="IPR000983">
    <property type="entry name" value="Bac_GSPG_pilin"/>
</dbReference>
<dbReference type="Gene3D" id="3.30.700.10">
    <property type="entry name" value="Glycoprotein, Type 4 Pilin"/>
    <property type="match status" value="1"/>
</dbReference>
<dbReference type="GO" id="GO:0043683">
    <property type="term" value="P:type IV pilus assembly"/>
    <property type="evidence" value="ECO:0007669"/>
    <property type="project" value="InterPro"/>
</dbReference>
<dbReference type="NCBIfam" id="TIGR02532">
    <property type="entry name" value="IV_pilin_GFxxxE"/>
    <property type="match status" value="1"/>
</dbReference>
<dbReference type="PRINTS" id="PR00813">
    <property type="entry name" value="BCTERIALGSPG"/>
</dbReference>
<accession>A0A7X0BQX5</accession>
<reference evidence="2 3" key="1">
    <citation type="submission" date="2020-08" db="EMBL/GenBank/DDBJ databases">
        <title>Functional genomics of gut bacteria from endangered species of beetles.</title>
        <authorList>
            <person name="Carlos-Shanley C."/>
        </authorList>
    </citation>
    <scope>NUCLEOTIDE SEQUENCE [LARGE SCALE GENOMIC DNA]</scope>
    <source>
        <strain evidence="2 3">S00202</strain>
    </source>
</reference>
<organism evidence="2 3">
    <name type="scientific">Pseudomonas fluvialis</name>
    <dbReference type="NCBI Taxonomy" id="1793966"/>
    <lineage>
        <taxon>Bacteria</taxon>
        <taxon>Pseudomonadati</taxon>
        <taxon>Pseudomonadota</taxon>
        <taxon>Gammaproteobacteria</taxon>
        <taxon>Pseudomonadales</taxon>
        <taxon>Pseudomonadaceae</taxon>
        <taxon>Pseudomonas</taxon>
    </lineage>
</organism>
<dbReference type="RefSeq" id="WP_311772081.1">
    <property type="nucleotide sequence ID" value="NZ_JACHLL010000002.1"/>
</dbReference>
<dbReference type="SUPFAM" id="SSF54523">
    <property type="entry name" value="Pili subunits"/>
    <property type="match status" value="1"/>
</dbReference>
<gene>
    <name evidence="2" type="ORF">HNP49_001389</name>
</gene>
<keyword evidence="3" id="KW-1185">Reference proteome</keyword>
<evidence type="ECO:0000313" key="2">
    <source>
        <dbReference type="EMBL" id="MBB6341232.1"/>
    </source>
</evidence>
<evidence type="ECO:0000313" key="3">
    <source>
        <dbReference type="Proteomes" id="UP000557193"/>
    </source>
</evidence>
<dbReference type="AlphaFoldDB" id="A0A7X0BQX5"/>
<dbReference type="InterPro" id="IPR045584">
    <property type="entry name" value="Pilin-like"/>
</dbReference>
<dbReference type="InterPro" id="IPR031982">
    <property type="entry name" value="PilE-like"/>
</dbReference>
<dbReference type="Proteomes" id="UP000557193">
    <property type="component" value="Unassembled WGS sequence"/>
</dbReference>
<dbReference type="GO" id="GO:0015628">
    <property type="term" value="P:protein secretion by the type II secretion system"/>
    <property type="evidence" value="ECO:0007669"/>
    <property type="project" value="InterPro"/>
</dbReference>
<keyword evidence="1" id="KW-0488">Methylation</keyword>
<dbReference type="Pfam" id="PF07963">
    <property type="entry name" value="N_methyl"/>
    <property type="match status" value="1"/>
</dbReference>
<comment type="caution">
    <text evidence="2">The sequence shown here is derived from an EMBL/GenBank/DDBJ whole genome shotgun (WGS) entry which is preliminary data.</text>
</comment>
<dbReference type="PROSITE" id="PS00409">
    <property type="entry name" value="PROKAR_NTER_METHYL"/>
    <property type="match status" value="1"/>
</dbReference>
<evidence type="ECO:0000256" key="1">
    <source>
        <dbReference type="ARBA" id="ARBA00022481"/>
    </source>
</evidence>
<dbReference type="PANTHER" id="PTHR30093">
    <property type="entry name" value="GENERAL SECRETION PATHWAY PROTEIN G"/>
    <property type="match status" value="1"/>
</dbReference>
<dbReference type="PANTHER" id="PTHR30093:SF47">
    <property type="entry name" value="TYPE IV PILUS NON-CORE MINOR PILIN PILE"/>
    <property type="match status" value="1"/>
</dbReference>
<name>A0A7X0BQX5_9PSED</name>
<dbReference type="EMBL" id="JACHLL010000002">
    <property type="protein sequence ID" value="MBB6341232.1"/>
    <property type="molecule type" value="Genomic_DNA"/>
</dbReference>
<sequence>MNRSAMRGFTLIEMMIVVAIIAVLAAIAIPNYQQYRVKANRADAQAFLMDVAQRQQQYLLDARAFAGTLAELGMVAPEKVARNYTVTIDIEAGPPPTFLLTATPIATSGQSADGVLTLDQSGAKQWNGQSW</sequence>
<dbReference type="GO" id="GO:0015627">
    <property type="term" value="C:type II protein secretion system complex"/>
    <property type="evidence" value="ECO:0007669"/>
    <property type="project" value="InterPro"/>
</dbReference>
<proteinExistence type="predicted"/>
<dbReference type="Pfam" id="PF16732">
    <property type="entry name" value="ComP_DUS"/>
    <property type="match status" value="1"/>
</dbReference>
<protein>
    <submittedName>
        <fullName evidence="2">Type IV pilus assembly protein PilE</fullName>
    </submittedName>
</protein>